<name>D1VWY1_9BACT</name>
<reference evidence="1 2" key="1">
    <citation type="submission" date="2009-12" db="EMBL/GenBank/DDBJ databases">
        <title>Genome Sequence of Prevotella timonensis CRIS 5C-B1.</title>
        <authorList>
            <person name="Durkin A.S."/>
            <person name="Madupu R."/>
            <person name="Torralba M."/>
            <person name="Methe B."/>
            <person name="Sutton G."/>
            <person name="Strausberg R.L."/>
            <person name="Nelson K.E."/>
        </authorList>
    </citation>
    <scope>NUCLEOTIDE SEQUENCE [LARGE SCALE GENOMIC DNA]</scope>
    <source>
        <strain evidence="1 2">CRIS 5C-B1</strain>
    </source>
</reference>
<dbReference type="SUPFAM" id="SSF52141">
    <property type="entry name" value="Uracil-DNA glycosylase-like"/>
    <property type="match status" value="1"/>
</dbReference>
<dbReference type="InterPro" id="IPR036895">
    <property type="entry name" value="Uracil-DNA_glycosylase-like_sf"/>
</dbReference>
<evidence type="ECO:0000313" key="2">
    <source>
        <dbReference type="Proteomes" id="UP000004001"/>
    </source>
</evidence>
<keyword evidence="2" id="KW-1185">Reference proteome</keyword>
<comment type="caution">
    <text evidence="1">The sequence shown here is derived from an EMBL/GenBank/DDBJ whole genome shotgun (WGS) entry which is preliminary data.</text>
</comment>
<dbReference type="AlphaFoldDB" id="D1VWY1"/>
<organism evidence="1 2">
    <name type="scientific">Hoylesella timonensis CRIS 5C-B1</name>
    <dbReference type="NCBI Taxonomy" id="679189"/>
    <lineage>
        <taxon>Bacteria</taxon>
        <taxon>Pseudomonadati</taxon>
        <taxon>Bacteroidota</taxon>
        <taxon>Bacteroidia</taxon>
        <taxon>Bacteroidales</taxon>
        <taxon>Prevotellaceae</taxon>
        <taxon>Hoylesella</taxon>
    </lineage>
</organism>
<dbReference type="eggNOG" id="COG3663">
    <property type="taxonomic scope" value="Bacteria"/>
</dbReference>
<evidence type="ECO:0008006" key="3">
    <source>
        <dbReference type="Google" id="ProtNLM"/>
    </source>
</evidence>
<sequence>MNNDLPTIERHPFEPFLPKHARLLMLGTFPPAPKRWSMPFFYPNFQNDMWRIFGYLFFNDKNHFVNEGEKSFKLDELKAFLQEKGVALYDTALRVRRTKNTASDKDLEIVEPVDLDALLRSLPQCRGVLTAGRLATKVFTQHYGVSAPQMGQYHTFPFEGRTLRLYRMPSSSRAYPMKIEEKAKYYQVMFQDILV</sequence>
<evidence type="ECO:0000313" key="1">
    <source>
        <dbReference type="EMBL" id="EFA98480.1"/>
    </source>
</evidence>
<dbReference type="CDD" id="cd10032">
    <property type="entry name" value="UDG-F6_HDG"/>
    <property type="match status" value="1"/>
</dbReference>
<dbReference type="Gene3D" id="3.40.470.10">
    <property type="entry name" value="Uracil-DNA glycosylase-like domain"/>
    <property type="match status" value="1"/>
</dbReference>
<protein>
    <recommendedName>
        <fullName evidence="3">Uracil-DNA glycosylase family protein</fullName>
    </recommendedName>
</protein>
<proteinExistence type="predicted"/>
<gene>
    <name evidence="1" type="ORF">HMPREF9019_2259</name>
</gene>
<dbReference type="RefSeq" id="WP_008122178.1">
    <property type="nucleotide sequence ID" value="NZ_ADEF01000005.1"/>
</dbReference>
<dbReference type="EMBL" id="ADEF01000005">
    <property type="protein sequence ID" value="EFA98480.1"/>
    <property type="molecule type" value="Genomic_DNA"/>
</dbReference>
<dbReference type="Proteomes" id="UP000004001">
    <property type="component" value="Unassembled WGS sequence"/>
</dbReference>
<accession>D1VWY1</accession>